<dbReference type="SUPFAM" id="SSF46785">
    <property type="entry name" value="Winged helix' DNA-binding domain"/>
    <property type="match status" value="1"/>
</dbReference>
<dbReference type="Pfam" id="PF04326">
    <property type="entry name" value="SLFN_AlbA_2"/>
    <property type="match status" value="1"/>
</dbReference>
<dbReference type="EMBL" id="RAZM01000005">
    <property type="protein sequence ID" value="RLT81414.1"/>
    <property type="molecule type" value="Genomic_DNA"/>
</dbReference>
<dbReference type="InterPro" id="IPR018356">
    <property type="entry name" value="Tscrpt_reg_HTH_DeoR_CS"/>
</dbReference>
<dbReference type="SMART" id="SM00420">
    <property type="entry name" value="HTH_DEOR"/>
    <property type="match status" value="1"/>
</dbReference>
<accession>A0A3L8ABS8</accession>
<dbReference type="PROSITE" id="PS00894">
    <property type="entry name" value="HTH_DEOR_1"/>
    <property type="match status" value="1"/>
</dbReference>
<dbReference type="InterPro" id="IPR001034">
    <property type="entry name" value="DeoR_HTH"/>
</dbReference>
<dbReference type="GO" id="GO:0003700">
    <property type="term" value="F:DNA-binding transcription factor activity"/>
    <property type="evidence" value="ECO:0007669"/>
    <property type="project" value="InterPro"/>
</dbReference>
<dbReference type="Gene3D" id="3.30.950.30">
    <property type="entry name" value="Schlafen, AAA domain"/>
    <property type="match status" value="1"/>
</dbReference>
<dbReference type="InterPro" id="IPR038461">
    <property type="entry name" value="Schlafen_AlbA_2_dom_sf"/>
</dbReference>
<dbReference type="RefSeq" id="WP_121766977.1">
    <property type="nucleotide sequence ID" value="NZ_RAZM01000005.1"/>
</dbReference>
<evidence type="ECO:0000259" key="4">
    <source>
        <dbReference type="PROSITE" id="PS51000"/>
    </source>
</evidence>
<dbReference type="Proteomes" id="UP000267159">
    <property type="component" value="Unassembled WGS sequence"/>
</dbReference>
<dbReference type="GO" id="GO:0003677">
    <property type="term" value="F:DNA binding"/>
    <property type="evidence" value="ECO:0007669"/>
    <property type="project" value="UniProtKB-KW"/>
</dbReference>
<dbReference type="InterPro" id="IPR036388">
    <property type="entry name" value="WH-like_DNA-bd_sf"/>
</dbReference>
<protein>
    <submittedName>
        <fullName evidence="5">DeoR family transcriptional regulator</fullName>
    </submittedName>
</protein>
<evidence type="ECO:0000256" key="1">
    <source>
        <dbReference type="ARBA" id="ARBA00023015"/>
    </source>
</evidence>
<name>A0A3L8ABS8_9BACE</name>
<gene>
    <name evidence="5" type="ORF">D7Y07_03045</name>
</gene>
<evidence type="ECO:0000313" key="5">
    <source>
        <dbReference type="EMBL" id="RLT81414.1"/>
    </source>
</evidence>
<proteinExistence type="predicted"/>
<dbReference type="Gene3D" id="1.10.10.10">
    <property type="entry name" value="Winged helix-like DNA-binding domain superfamily/Winged helix DNA-binding domain"/>
    <property type="match status" value="1"/>
</dbReference>
<keyword evidence="3" id="KW-0804">Transcription</keyword>
<dbReference type="InterPro" id="IPR013196">
    <property type="entry name" value="HTH_11"/>
</dbReference>
<organism evidence="5 6">
    <name type="scientific">Bacteroides acidifaciens</name>
    <dbReference type="NCBI Taxonomy" id="85831"/>
    <lineage>
        <taxon>Bacteria</taxon>
        <taxon>Pseudomonadati</taxon>
        <taxon>Bacteroidota</taxon>
        <taxon>Bacteroidia</taxon>
        <taxon>Bacteroidales</taxon>
        <taxon>Bacteroidaceae</taxon>
        <taxon>Bacteroides</taxon>
    </lineage>
</organism>
<keyword evidence="1" id="KW-0805">Transcription regulation</keyword>
<dbReference type="PANTHER" id="PTHR30595">
    <property type="entry name" value="GLPR-RELATED TRANSCRIPTIONAL REPRESSOR"/>
    <property type="match status" value="1"/>
</dbReference>
<feature type="domain" description="HTH deoR-type" evidence="4">
    <location>
        <begin position="479"/>
        <end position="531"/>
    </location>
</feature>
<evidence type="ECO:0000313" key="6">
    <source>
        <dbReference type="Proteomes" id="UP000267159"/>
    </source>
</evidence>
<keyword evidence="2" id="KW-0238">DNA-binding</keyword>
<comment type="caution">
    <text evidence="5">The sequence shown here is derived from an EMBL/GenBank/DDBJ whole genome shotgun (WGS) entry which is preliminary data.</text>
</comment>
<dbReference type="AlphaFoldDB" id="A0A3L8ABS8"/>
<evidence type="ECO:0000256" key="2">
    <source>
        <dbReference type="ARBA" id="ARBA00023125"/>
    </source>
</evidence>
<dbReference type="Gene3D" id="3.30.565.60">
    <property type="match status" value="1"/>
</dbReference>
<dbReference type="PROSITE" id="PS51000">
    <property type="entry name" value="HTH_DEOR_2"/>
    <property type="match status" value="1"/>
</dbReference>
<dbReference type="PANTHER" id="PTHR30595:SF6">
    <property type="entry name" value="SCHLAFEN ALBA-2 DOMAIN-CONTAINING PROTEIN"/>
    <property type="match status" value="1"/>
</dbReference>
<dbReference type="Pfam" id="PF08279">
    <property type="entry name" value="HTH_11"/>
    <property type="match status" value="1"/>
</dbReference>
<dbReference type="InterPro" id="IPR007421">
    <property type="entry name" value="Schlafen_AlbA_2_dom"/>
</dbReference>
<evidence type="ECO:0000256" key="3">
    <source>
        <dbReference type="ARBA" id="ARBA00023163"/>
    </source>
</evidence>
<dbReference type="InterPro" id="IPR038475">
    <property type="entry name" value="RecG_C_sf"/>
</dbReference>
<reference evidence="5 6" key="1">
    <citation type="submission" date="2018-09" db="EMBL/GenBank/DDBJ databases">
        <title>Murine metabolic-syndrome-specific gut microbial biobank.</title>
        <authorList>
            <person name="Liu C."/>
        </authorList>
    </citation>
    <scope>NUCLEOTIDE SEQUENCE [LARGE SCALE GENOMIC DNA]</scope>
    <source>
        <strain evidence="5 6">0.1X-D8-26</strain>
    </source>
</reference>
<sequence>MTEEQFIKLSQKGEGTQIEYKTCTEQVSESLYETVCSFLNHSGGQILVGVKDDGEIIGVNPDKAEKLKANIITSIKNKDLFMPCPYFTPEIMEVNNKTVLLLDIPCGQYVYRYNDRFWDRNGDADIDVTDHPELLLSLFERKNPHLFEERIVKDLTMDNLDHETFQFCRNILAVSKPGHLWLQLTDEEILVHTHIAKKNSISGELELKYAALILFGKEEAIEDFMPRYRFEALFHMCTYEQYNDMTQFPNRYDDRRTMRCNLIKVYDQLTQFTERYLPDKFYLPSGSTRREDIRWDLFREIIANLCVHADFSTGYACFFHVFKDRVVTKNPTRLSPENPEGELTLQQLNNYTKNPLLVRVFHELSWVEDMGSGTRNILRYAPLYYPDYKVEINNGSQFIFSITYMEATSKEGENGTQTEKMALKIGENGTQTEKMALKIGGNGTQTEKMALKKSDELKDDELQISLNDTHENKKAVIKKRKRQQGIISLIKQDQFITAEEIAEKLDASLRTIRRDLEDLKDLIEYEGSAKGGHWKFLK</sequence>
<dbReference type="Pfam" id="PF13749">
    <property type="entry name" value="HATPase_c_4"/>
    <property type="match status" value="1"/>
</dbReference>
<dbReference type="InterPro" id="IPR036390">
    <property type="entry name" value="WH_DNA-bd_sf"/>
</dbReference>